<keyword evidence="2" id="KW-0812">Transmembrane</keyword>
<evidence type="ECO:0000313" key="3">
    <source>
        <dbReference type="EMBL" id="REE04470.1"/>
    </source>
</evidence>
<dbReference type="InterPro" id="IPR032531">
    <property type="entry name" value="DUF4956"/>
</dbReference>
<feature type="transmembrane region" description="Helical" evidence="2">
    <location>
        <begin position="83"/>
        <end position="100"/>
    </location>
</feature>
<dbReference type="Pfam" id="PF16316">
    <property type="entry name" value="DUF4956"/>
    <property type="match status" value="1"/>
</dbReference>
<dbReference type="OrthoDB" id="3827267at2"/>
<dbReference type="AlphaFoldDB" id="A0A3D9LF46"/>
<accession>A0A3D9LF46</accession>
<dbReference type="EMBL" id="QREH01000001">
    <property type="protein sequence ID" value="REE04470.1"/>
    <property type="molecule type" value="Genomic_DNA"/>
</dbReference>
<keyword evidence="2" id="KW-1133">Transmembrane helix</keyword>
<organism evidence="3 4">
    <name type="scientific">Citricoccus muralis</name>
    <dbReference type="NCBI Taxonomy" id="169134"/>
    <lineage>
        <taxon>Bacteria</taxon>
        <taxon>Bacillati</taxon>
        <taxon>Actinomycetota</taxon>
        <taxon>Actinomycetes</taxon>
        <taxon>Micrococcales</taxon>
        <taxon>Micrococcaceae</taxon>
        <taxon>Citricoccus</taxon>
    </lineage>
</organism>
<sequence length="221" mass="23275">MPSLLYIAADLLAIGVLVLGLYRSRHGRKDLVVSFLGANVGVLAVAAALAGVSTTASLGVGLGLFGVLSIIRLRSTELEQHDVAYFFSSLALGLIAGLGVQPAWLAAALMALPVLVLAVVDHPRFMGGARRQRIVVDRAVTGEQELTDHLWDLLGAEPQRMTVVETDQIRDLTVVDVTYRVPRAGQRSTHRRPDAGPVAPAVLPAPAPAGTTPSPVTVATR</sequence>
<protein>
    <submittedName>
        <fullName evidence="3">Uncharacterized protein DUF4956</fullName>
    </submittedName>
</protein>
<feature type="transmembrane region" description="Helical" evidence="2">
    <location>
        <begin position="55"/>
        <end position="71"/>
    </location>
</feature>
<evidence type="ECO:0000256" key="1">
    <source>
        <dbReference type="SAM" id="MobiDB-lite"/>
    </source>
</evidence>
<gene>
    <name evidence="3" type="ORF">C8E99_2305</name>
</gene>
<feature type="region of interest" description="Disordered" evidence="1">
    <location>
        <begin position="183"/>
        <end position="221"/>
    </location>
</feature>
<evidence type="ECO:0000313" key="4">
    <source>
        <dbReference type="Proteomes" id="UP000256727"/>
    </source>
</evidence>
<feature type="compositionally biased region" description="Low complexity" evidence="1">
    <location>
        <begin position="195"/>
        <end position="221"/>
    </location>
</feature>
<name>A0A3D9LF46_9MICC</name>
<dbReference type="Proteomes" id="UP000256727">
    <property type="component" value="Unassembled WGS sequence"/>
</dbReference>
<proteinExistence type="predicted"/>
<comment type="caution">
    <text evidence="3">The sequence shown here is derived from an EMBL/GenBank/DDBJ whole genome shotgun (WGS) entry which is preliminary data.</text>
</comment>
<evidence type="ECO:0000256" key="2">
    <source>
        <dbReference type="SAM" id="Phobius"/>
    </source>
</evidence>
<reference evidence="3 4" key="1">
    <citation type="submission" date="2018-07" db="EMBL/GenBank/DDBJ databases">
        <title>Sequencing the genomes of 1000 actinobacteria strains.</title>
        <authorList>
            <person name="Klenk H.-P."/>
        </authorList>
    </citation>
    <scope>NUCLEOTIDE SEQUENCE [LARGE SCALE GENOMIC DNA]</scope>
    <source>
        <strain evidence="3 4">DSM 14442</strain>
    </source>
</reference>
<keyword evidence="4" id="KW-1185">Reference proteome</keyword>
<feature type="transmembrane region" description="Helical" evidence="2">
    <location>
        <begin position="31"/>
        <end position="49"/>
    </location>
</feature>
<keyword evidence="2" id="KW-0472">Membrane</keyword>
<feature type="transmembrane region" description="Helical" evidence="2">
    <location>
        <begin position="6"/>
        <end position="24"/>
    </location>
</feature>
<dbReference type="RefSeq" id="WP_115932395.1">
    <property type="nucleotide sequence ID" value="NZ_QREH01000001.1"/>
</dbReference>